<dbReference type="Gene3D" id="3.40.50.11060">
    <property type="entry name" value="GTPase HflX, N-terminal domain"/>
    <property type="match status" value="1"/>
</dbReference>
<evidence type="ECO:0000256" key="4">
    <source>
        <dbReference type="ARBA" id="ARBA00022833"/>
    </source>
</evidence>
<evidence type="ECO:0000256" key="7">
    <source>
        <dbReference type="PROSITE-ProRule" id="PRU00134"/>
    </source>
</evidence>
<protein>
    <recommendedName>
        <fullName evidence="12">Hflx-type G domain-containing protein</fullName>
    </recommendedName>
</protein>
<dbReference type="Pfam" id="PF16360">
    <property type="entry name" value="GTP-bdg_M"/>
    <property type="match status" value="1"/>
</dbReference>
<evidence type="ECO:0008006" key="12">
    <source>
        <dbReference type="Google" id="ProtNLM"/>
    </source>
</evidence>
<keyword evidence="5" id="KW-0460">Magnesium</keyword>
<reference evidence="10 11" key="1">
    <citation type="journal article" date="2024" name="Nat. Commun.">
        <title>Phylogenomics reveals the evolutionary origins of lichenization in chlorophyte algae.</title>
        <authorList>
            <person name="Puginier C."/>
            <person name="Libourel C."/>
            <person name="Otte J."/>
            <person name="Skaloud P."/>
            <person name="Haon M."/>
            <person name="Grisel S."/>
            <person name="Petersen M."/>
            <person name="Berrin J.G."/>
            <person name="Delaux P.M."/>
            <person name="Dal Grande F."/>
            <person name="Keller J."/>
        </authorList>
    </citation>
    <scope>NUCLEOTIDE SEQUENCE [LARGE SCALE GENOMIC DNA]</scope>
    <source>
        <strain evidence="10 11">SAG 216-7</strain>
    </source>
</reference>
<dbReference type="Gene3D" id="6.10.250.2860">
    <property type="match status" value="1"/>
</dbReference>
<evidence type="ECO:0000256" key="5">
    <source>
        <dbReference type="ARBA" id="ARBA00022842"/>
    </source>
</evidence>
<dbReference type="InterPro" id="IPR006073">
    <property type="entry name" value="GTP-bd"/>
</dbReference>
<proteinExistence type="inferred from homology"/>
<dbReference type="Pfam" id="PF13167">
    <property type="entry name" value="GTP-bdg_N"/>
    <property type="match status" value="1"/>
</dbReference>
<dbReference type="InterPro" id="IPR002893">
    <property type="entry name" value="Znf_MYND"/>
</dbReference>
<dbReference type="EMBL" id="JALJOT010000016">
    <property type="protein sequence ID" value="KAK9902241.1"/>
    <property type="molecule type" value="Genomic_DNA"/>
</dbReference>
<dbReference type="PROSITE" id="PS51705">
    <property type="entry name" value="G_HFLX"/>
    <property type="match status" value="1"/>
</dbReference>
<dbReference type="PRINTS" id="PR00326">
    <property type="entry name" value="GTP1OBG"/>
</dbReference>
<evidence type="ECO:0000256" key="1">
    <source>
        <dbReference type="ARBA" id="ARBA00022723"/>
    </source>
</evidence>
<dbReference type="InterPro" id="IPR030394">
    <property type="entry name" value="G_HFLX_dom"/>
</dbReference>
<dbReference type="Proteomes" id="UP001491310">
    <property type="component" value="Unassembled WGS sequence"/>
</dbReference>
<keyword evidence="4" id="KW-0862">Zinc</keyword>
<evidence type="ECO:0000256" key="6">
    <source>
        <dbReference type="ARBA" id="ARBA00023134"/>
    </source>
</evidence>
<evidence type="ECO:0000256" key="2">
    <source>
        <dbReference type="ARBA" id="ARBA00022741"/>
    </source>
</evidence>
<dbReference type="CDD" id="cd01878">
    <property type="entry name" value="HflX"/>
    <property type="match status" value="1"/>
</dbReference>
<dbReference type="PANTHER" id="PTHR10229">
    <property type="entry name" value="GTP-BINDING PROTEIN HFLX"/>
    <property type="match status" value="1"/>
</dbReference>
<evidence type="ECO:0000313" key="10">
    <source>
        <dbReference type="EMBL" id="KAK9902241.1"/>
    </source>
</evidence>
<dbReference type="InterPro" id="IPR016496">
    <property type="entry name" value="GTPase_HflX"/>
</dbReference>
<dbReference type="HAMAP" id="MF_00900">
    <property type="entry name" value="GTPase_HflX"/>
    <property type="match status" value="1"/>
</dbReference>
<accession>A0ABR2YCK8</accession>
<sequence>MGAYFIYNHPPGEGKWQMYLMMVLGPVFVCVLKKAPWALGPLLASRSKSSDFLPQLCLQIARVQMHLLASAHFVALPTCCYCGQQSLHASQLQDNSSMPRTKVCRGCHLVRYCSADCQLADWQAHKPICRRCAREGAGLAREYCIRGPYALDELEDNEPERAFLVGVGAANSGRRQGIQYSLQDSLDELAGLAEAAGLKVVGSLTQHIDPDAQTYLGPGKVEELLQAVVSRALILDIFKQRAFTKEGQLQVEYAATEYQLPRLTKMWTHLERQSGAGKMRGMGEKQIDVDRRLLRSRLGVLRGRLEEVQQCREQYRRSRAELAVPLIALVGYTNAGKSCLMNALTSAAVLSEDALFATLDTTVRKIALPSGLQAVVSDTVGFIQKLPPQLVAAFRATLDDIKSASVILHVVDCSHPLAAAQGEAVLKVLKEIGATEVPIITVWNKMDLVRDPEMVATVAAGRQSVVCVSAHTGQGIAELLHVIEEQLKASMEFVHLLIPFSKGQLTADVRTCGVLVSEQHCSDGTVVTAFVPKDSSLTQQLAPYKLSMFKYQKYAAMATAAQV</sequence>
<dbReference type="SUPFAM" id="SSF144232">
    <property type="entry name" value="HIT/MYND zinc finger-like"/>
    <property type="match status" value="1"/>
</dbReference>
<dbReference type="InterPro" id="IPR027417">
    <property type="entry name" value="P-loop_NTPase"/>
</dbReference>
<feature type="domain" description="Hflx-type G" evidence="9">
    <location>
        <begin position="325"/>
        <end position="491"/>
    </location>
</feature>
<dbReference type="InterPro" id="IPR032305">
    <property type="entry name" value="GTP-bd_M"/>
</dbReference>
<evidence type="ECO:0000313" key="11">
    <source>
        <dbReference type="Proteomes" id="UP001491310"/>
    </source>
</evidence>
<keyword evidence="3 7" id="KW-0863">Zinc-finger</keyword>
<organism evidence="10 11">
    <name type="scientific">Coccomyxa subellipsoidea</name>
    <dbReference type="NCBI Taxonomy" id="248742"/>
    <lineage>
        <taxon>Eukaryota</taxon>
        <taxon>Viridiplantae</taxon>
        <taxon>Chlorophyta</taxon>
        <taxon>core chlorophytes</taxon>
        <taxon>Trebouxiophyceae</taxon>
        <taxon>Trebouxiophyceae incertae sedis</taxon>
        <taxon>Coccomyxaceae</taxon>
        <taxon>Coccomyxa</taxon>
    </lineage>
</organism>
<dbReference type="PANTHER" id="PTHR10229:SF0">
    <property type="entry name" value="GTP-BINDING PROTEIN 6-RELATED"/>
    <property type="match status" value="1"/>
</dbReference>
<dbReference type="SUPFAM" id="SSF52540">
    <property type="entry name" value="P-loop containing nucleoside triphosphate hydrolases"/>
    <property type="match status" value="1"/>
</dbReference>
<feature type="domain" description="MYND-type" evidence="8">
    <location>
        <begin position="79"/>
        <end position="129"/>
    </location>
</feature>
<dbReference type="Pfam" id="PF01753">
    <property type="entry name" value="zf-MYND"/>
    <property type="match status" value="1"/>
</dbReference>
<keyword evidence="6" id="KW-0342">GTP-binding</keyword>
<dbReference type="InterPro" id="IPR042108">
    <property type="entry name" value="GTPase_HflX_N_sf"/>
</dbReference>
<dbReference type="Gene3D" id="3.40.50.300">
    <property type="entry name" value="P-loop containing nucleotide triphosphate hydrolases"/>
    <property type="match status" value="1"/>
</dbReference>
<keyword evidence="11" id="KW-1185">Reference proteome</keyword>
<gene>
    <name evidence="10" type="ORF">WJX75_009039</name>
</gene>
<keyword evidence="1" id="KW-0479">Metal-binding</keyword>
<dbReference type="Gene3D" id="6.10.140.2220">
    <property type="match status" value="1"/>
</dbReference>
<dbReference type="PROSITE" id="PS50865">
    <property type="entry name" value="ZF_MYND_2"/>
    <property type="match status" value="1"/>
</dbReference>
<evidence type="ECO:0000259" key="9">
    <source>
        <dbReference type="PROSITE" id="PS51705"/>
    </source>
</evidence>
<name>A0ABR2YCK8_9CHLO</name>
<keyword evidence="2" id="KW-0547">Nucleotide-binding</keyword>
<comment type="caution">
    <text evidence="10">The sequence shown here is derived from an EMBL/GenBank/DDBJ whole genome shotgun (WGS) entry which is preliminary data.</text>
</comment>
<evidence type="ECO:0000256" key="3">
    <source>
        <dbReference type="ARBA" id="ARBA00022771"/>
    </source>
</evidence>
<dbReference type="NCBIfam" id="TIGR03156">
    <property type="entry name" value="GTP_HflX"/>
    <property type="match status" value="1"/>
</dbReference>
<evidence type="ECO:0000259" key="8">
    <source>
        <dbReference type="PROSITE" id="PS50865"/>
    </source>
</evidence>
<dbReference type="Pfam" id="PF01926">
    <property type="entry name" value="MMR_HSR1"/>
    <property type="match status" value="1"/>
</dbReference>
<dbReference type="InterPro" id="IPR025121">
    <property type="entry name" value="GTPase_HflX_N"/>
</dbReference>